<dbReference type="FunFam" id="3.50.50.60:FF:000133">
    <property type="entry name" value="Protoporphyrinogen oxidase"/>
    <property type="match status" value="1"/>
</dbReference>
<dbReference type="Gene3D" id="3.50.50.60">
    <property type="entry name" value="FAD/NAD(P)-binding domain"/>
    <property type="match status" value="1"/>
</dbReference>
<dbReference type="InterPro" id="IPR004572">
    <property type="entry name" value="Protoporphyrinogen_oxidase"/>
</dbReference>
<comment type="similarity">
    <text evidence="4 17">Belongs to the protoporphyrinogen/coproporphyrinogen oxidase family. Protoporphyrinogen oxidase subfamily.</text>
</comment>
<evidence type="ECO:0000256" key="14">
    <source>
        <dbReference type="ARBA" id="ARBA00024380"/>
    </source>
</evidence>
<dbReference type="PANTHER" id="PTHR42923:SF3">
    <property type="entry name" value="PROTOPORPHYRINOGEN OXIDASE"/>
    <property type="match status" value="1"/>
</dbReference>
<keyword evidence="6 17" id="KW-0285">Flavoprotein</keyword>
<dbReference type="GO" id="GO:0006782">
    <property type="term" value="P:protoporphyrinogen IX biosynthetic process"/>
    <property type="evidence" value="ECO:0007669"/>
    <property type="project" value="UniProtKB-UniRule"/>
</dbReference>
<evidence type="ECO:0000313" key="20">
    <source>
        <dbReference type="Proteomes" id="UP000281406"/>
    </source>
</evidence>
<comment type="cofactor">
    <cofactor evidence="17">
        <name>FAD</name>
        <dbReference type="ChEBI" id="CHEBI:57692"/>
    </cofactor>
    <text evidence="17">Binds 1 FAD per subunit.</text>
</comment>
<evidence type="ECO:0000256" key="15">
    <source>
        <dbReference type="ARBA" id="ARBA00044160"/>
    </source>
</evidence>
<evidence type="ECO:0000256" key="12">
    <source>
        <dbReference type="ARBA" id="ARBA00023136"/>
    </source>
</evidence>
<evidence type="ECO:0000256" key="9">
    <source>
        <dbReference type="ARBA" id="ARBA00023002"/>
    </source>
</evidence>
<dbReference type="PANTHER" id="PTHR42923">
    <property type="entry name" value="PROTOPORPHYRINOGEN OXIDASE"/>
    <property type="match status" value="1"/>
</dbReference>
<dbReference type="PROSITE" id="PS51257">
    <property type="entry name" value="PROKAR_LIPOPROTEIN"/>
    <property type="match status" value="1"/>
</dbReference>
<evidence type="ECO:0000256" key="1">
    <source>
        <dbReference type="ARBA" id="ARBA00002600"/>
    </source>
</evidence>
<proteinExistence type="inferred from homology"/>
<evidence type="ECO:0000256" key="16">
    <source>
        <dbReference type="ARBA" id="ARBA00047554"/>
    </source>
</evidence>
<dbReference type="GO" id="GO:0005758">
    <property type="term" value="C:mitochondrial intermembrane space"/>
    <property type="evidence" value="ECO:0007669"/>
    <property type="project" value="UniProtKB-ARBA"/>
</dbReference>
<keyword evidence="7" id="KW-0999">Mitochondrion inner membrane</keyword>
<dbReference type="EMBL" id="RJVU01051648">
    <property type="protein sequence ID" value="ROL41359.1"/>
    <property type="molecule type" value="Genomic_DNA"/>
</dbReference>
<dbReference type="GO" id="GO:0006785">
    <property type="term" value="P:heme B biosynthetic process"/>
    <property type="evidence" value="ECO:0007669"/>
    <property type="project" value="UniProtKB-ARBA"/>
</dbReference>
<evidence type="ECO:0000256" key="10">
    <source>
        <dbReference type="ARBA" id="ARBA00023128"/>
    </source>
</evidence>
<dbReference type="Pfam" id="PF01593">
    <property type="entry name" value="Amino_oxidase"/>
    <property type="match status" value="1"/>
</dbReference>
<dbReference type="EC" id="1.3.3.4" evidence="5 17"/>
<comment type="function">
    <text evidence="1 17">Catalyzes the 6-electron oxidation of protoporphyrinogen-IX to form protoporphyrin-IX.</text>
</comment>
<gene>
    <name evidence="19" type="ORF">DPX16_6757</name>
</gene>
<evidence type="ECO:0000259" key="18">
    <source>
        <dbReference type="Pfam" id="PF01593"/>
    </source>
</evidence>
<feature type="domain" description="Amine oxidase" evidence="18">
    <location>
        <begin position="12"/>
        <end position="471"/>
    </location>
</feature>
<name>A0A3N0Y5C6_ANAGA</name>
<dbReference type="NCBIfam" id="TIGR00562">
    <property type="entry name" value="proto_IX_ox"/>
    <property type="match status" value="1"/>
</dbReference>
<dbReference type="GO" id="GO:0005743">
    <property type="term" value="C:mitochondrial inner membrane"/>
    <property type="evidence" value="ECO:0007669"/>
    <property type="project" value="UniProtKB-SubCell"/>
</dbReference>
<comment type="pathway">
    <text evidence="3 17">Porphyrin-containing compound metabolism; protoporphyrin-IX biosynthesis; protoporphyrin-IX from protoporphyrinogen-IX: step 1/1.</text>
</comment>
<dbReference type="InterPro" id="IPR050464">
    <property type="entry name" value="Zeta_carotene_desat/Oxidored"/>
</dbReference>
<evidence type="ECO:0000256" key="6">
    <source>
        <dbReference type="ARBA" id="ARBA00022630"/>
    </source>
</evidence>
<evidence type="ECO:0000256" key="13">
    <source>
        <dbReference type="ARBA" id="ARBA00023244"/>
    </source>
</evidence>
<dbReference type="InterPro" id="IPR002937">
    <property type="entry name" value="Amino_oxidase"/>
</dbReference>
<keyword evidence="20" id="KW-1185">Reference proteome</keyword>
<comment type="subcellular location">
    <subcellularLocation>
        <location evidence="2">Mitochondrion inner membrane</location>
        <topology evidence="2">Peripheral membrane protein</topology>
        <orientation evidence="2">Intermembrane side</orientation>
    </subcellularLocation>
</comment>
<dbReference type="OrthoDB" id="419752at2759"/>
<comment type="catalytic activity">
    <reaction evidence="16 17">
        <text>protoporphyrinogen IX + 3 O2 = protoporphyrin IX + 3 H2O2</text>
        <dbReference type="Rhea" id="RHEA:25576"/>
        <dbReference type="ChEBI" id="CHEBI:15379"/>
        <dbReference type="ChEBI" id="CHEBI:16240"/>
        <dbReference type="ChEBI" id="CHEBI:57306"/>
        <dbReference type="ChEBI" id="CHEBI:57307"/>
        <dbReference type="EC" id="1.3.3.4"/>
    </reaction>
</comment>
<accession>A0A3N0Y5C6</accession>
<keyword evidence="13 17" id="KW-0627">Porphyrin biosynthesis</keyword>
<dbReference type="Proteomes" id="UP000281406">
    <property type="component" value="Unassembled WGS sequence"/>
</dbReference>
<keyword evidence="10" id="KW-0496">Mitochondrion</keyword>
<reference evidence="19 20" key="1">
    <citation type="submission" date="2018-10" db="EMBL/GenBank/DDBJ databases">
        <title>Genome assembly for a Yunnan-Guizhou Plateau 3E fish, Anabarilius grahami (Regan), and its evolutionary and genetic applications.</title>
        <authorList>
            <person name="Jiang W."/>
        </authorList>
    </citation>
    <scope>NUCLEOTIDE SEQUENCE [LARGE SCALE GENOMIC DNA]</scope>
    <source>
        <strain evidence="19">AG-KIZ</strain>
        <tissue evidence="19">Muscle</tissue>
    </source>
</reference>
<dbReference type="SUPFAM" id="SSF51905">
    <property type="entry name" value="FAD/NAD(P)-binding domain"/>
    <property type="match status" value="1"/>
</dbReference>
<keyword evidence="11 17" id="KW-0350">Heme biosynthesis</keyword>
<evidence type="ECO:0000313" key="19">
    <source>
        <dbReference type="EMBL" id="ROL41359.1"/>
    </source>
</evidence>
<protein>
    <recommendedName>
        <fullName evidence="15 17">Protoporphyrinogen oxidase</fullName>
        <ecNumber evidence="5 17">1.3.3.4</ecNumber>
    </recommendedName>
</protein>
<dbReference type="InterPro" id="IPR036188">
    <property type="entry name" value="FAD/NAD-bd_sf"/>
</dbReference>
<evidence type="ECO:0000256" key="2">
    <source>
        <dbReference type="ARBA" id="ARBA00004137"/>
    </source>
</evidence>
<comment type="subunit">
    <text evidence="14">Monomer. Homodimer.</text>
</comment>
<dbReference type="AlphaFoldDB" id="A0A3N0Y5C6"/>
<evidence type="ECO:0000256" key="7">
    <source>
        <dbReference type="ARBA" id="ARBA00022792"/>
    </source>
</evidence>
<evidence type="ECO:0000256" key="5">
    <source>
        <dbReference type="ARBA" id="ARBA00012867"/>
    </source>
</evidence>
<dbReference type="SUPFAM" id="SSF54373">
    <property type="entry name" value="FAD-linked reductases, C-terminal domain"/>
    <property type="match status" value="1"/>
</dbReference>
<sequence length="477" mass="51437">MQKIVAVLGGGIGGLSACHHLSKSPNVSKIVLLEESGRCGGWLSSTRRDDGAVFEHGPRGVRPAGAVGRNTLNMVSELGLESELLPITKDHVASQNRFLYVKGQLHKMPSGPGGVLRTIPPFSRPIIQSVLKEILISKGKEEDESVHAFVSRRLGSELADIAIDSLCRGVFAGDSRQLSVRSCFPSLYEAERSRGSIVLGMLMGSGGGPKVVPSDLAKRASKESWTQWSLKRGMQTLPEALEDKLRMRERVEIHHHAKVKSLNMDGGSWEIKLHDGASLKADHVISTLPASALASVLPPAAHPLSEQLQSITSVTVAVVNLEYEGFILPVTGFGHLVPSSEDPGLLGVVYDSVPFPQHSQSGKPTTRLTVMMGGAWFEQAFGSPDSVTKQTLLDRATQAVTSHLGVTSQPVWSCVALLKNCIPQYHLGHWKRLEKMRQYISKHNLPLTLAGASYDGVSVNDVIFRGRTAAEGLVGKV</sequence>
<keyword evidence="9 17" id="KW-0560">Oxidoreductase</keyword>
<evidence type="ECO:0000256" key="8">
    <source>
        <dbReference type="ARBA" id="ARBA00022827"/>
    </source>
</evidence>
<keyword evidence="8 17" id="KW-0274">FAD</keyword>
<organism evidence="19 20">
    <name type="scientific">Anabarilius grahami</name>
    <name type="common">Kanglang fish</name>
    <name type="synonym">Barilius grahami</name>
    <dbReference type="NCBI Taxonomy" id="495550"/>
    <lineage>
        <taxon>Eukaryota</taxon>
        <taxon>Metazoa</taxon>
        <taxon>Chordata</taxon>
        <taxon>Craniata</taxon>
        <taxon>Vertebrata</taxon>
        <taxon>Euteleostomi</taxon>
        <taxon>Actinopterygii</taxon>
        <taxon>Neopterygii</taxon>
        <taxon>Teleostei</taxon>
        <taxon>Ostariophysi</taxon>
        <taxon>Cypriniformes</taxon>
        <taxon>Xenocyprididae</taxon>
        <taxon>Xenocypridinae</taxon>
        <taxon>Xenocypridinae incertae sedis</taxon>
        <taxon>Anabarilius</taxon>
    </lineage>
</organism>
<comment type="caution">
    <text evidence="19">The sequence shown here is derived from an EMBL/GenBank/DDBJ whole genome shotgun (WGS) entry which is preliminary data.</text>
</comment>
<evidence type="ECO:0000256" key="17">
    <source>
        <dbReference type="RuleBase" id="RU367069"/>
    </source>
</evidence>
<evidence type="ECO:0000256" key="11">
    <source>
        <dbReference type="ARBA" id="ARBA00023133"/>
    </source>
</evidence>
<dbReference type="GO" id="GO:0004729">
    <property type="term" value="F:oxygen-dependent protoporphyrinogen oxidase activity"/>
    <property type="evidence" value="ECO:0007669"/>
    <property type="project" value="UniProtKB-UniRule"/>
</dbReference>
<evidence type="ECO:0000256" key="4">
    <source>
        <dbReference type="ARBA" id="ARBA00010551"/>
    </source>
</evidence>
<dbReference type="UniPathway" id="UPA00251">
    <property type="reaction ID" value="UER00324"/>
</dbReference>
<keyword evidence="12" id="KW-0472">Membrane</keyword>
<evidence type="ECO:0000256" key="3">
    <source>
        <dbReference type="ARBA" id="ARBA00005073"/>
    </source>
</evidence>